<keyword evidence="3" id="KW-1185">Reference proteome</keyword>
<sequence>MDGMRTRAEEPERLQAAQLAAAAAMPGGVSNQALASAVAAGPGSAALVELATAANGSQAVEGLLHPGVSAPGLGTVGKHGSKPSSLRKGPAIHHLESEHIIPFAVGKQLWDVLSLVVPVRGGAEDRKQTTIMIYKGAAELKTEVDVELIDEFKEQMADSDIVREMAGARVVHDGGGTGDRSDVTRLLADVVSALERVRANAVERTVQAVADENRSVEEGYELSNGERRAVPPDREPDLPVEAEIAQASEAQFDDLMELSEKAVRASG</sequence>
<feature type="compositionally biased region" description="Basic and acidic residues" evidence="1">
    <location>
        <begin position="224"/>
        <end position="237"/>
    </location>
</feature>
<evidence type="ECO:0000313" key="2">
    <source>
        <dbReference type="EMBL" id="GIJ67482.1"/>
    </source>
</evidence>
<dbReference type="AlphaFoldDB" id="A0A8J4ED18"/>
<proteinExistence type="predicted"/>
<reference evidence="2" key="1">
    <citation type="submission" date="2021-01" db="EMBL/GenBank/DDBJ databases">
        <title>Whole genome shotgun sequence of Virgisporangium ochraceum NBRC 16418.</title>
        <authorList>
            <person name="Komaki H."/>
            <person name="Tamura T."/>
        </authorList>
    </citation>
    <scope>NUCLEOTIDE SEQUENCE</scope>
    <source>
        <strain evidence="2">NBRC 16418</strain>
    </source>
</reference>
<dbReference type="EMBL" id="BOPH01000026">
    <property type="protein sequence ID" value="GIJ67482.1"/>
    <property type="molecule type" value="Genomic_DNA"/>
</dbReference>
<organism evidence="2 3">
    <name type="scientific">Virgisporangium ochraceum</name>
    <dbReference type="NCBI Taxonomy" id="65505"/>
    <lineage>
        <taxon>Bacteria</taxon>
        <taxon>Bacillati</taxon>
        <taxon>Actinomycetota</taxon>
        <taxon>Actinomycetes</taxon>
        <taxon>Micromonosporales</taxon>
        <taxon>Micromonosporaceae</taxon>
        <taxon>Virgisporangium</taxon>
    </lineage>
</organism>
<dbReference type="Proteomes" id="UP000635606">
    <property type="component" value="Unassembled WGS sequence"/>
</dbReference>
<protein>
    <submittedName>
        <fullName evidence="2">Uncharacterized protein</fullName>
    </submittedName>
</protein>
<feature type="region of interest" description="Disordered" evidence="1">
    <location>
        <begin position="217"/>
        <end position="237"/>
    </location>
</feature>
<name>A0A8J4ED18_9ACTN</name>
<comment type="caution">
    <text evidence="2">The sequence shown here is derived from an EMBL/GenBank/DDBJ whole genome shotgun (WGS) entry which is preliminary data.</text>
</comment>
<accession>A0A8J4ED18</accession>
<evidence type="ECO:0000313" key="3">
    <source>
        <dbReference type="Proteomes" id="UP000635606"/>
    </source>
</evidence>
<evidence type="ECO:0000256" key="1">
    <source>
        <dbReference type="SAM" id="MobiDB-lite"/>
    </source>
</evidence>
<gene>
    <name evidence="2" type="ORF">Voc01_023990</name>
</gene>